<gene>
    <name evidence="1" type="ORF">H257_13158</name>
</gene>
<dbReference type="EMBL" id="KI913158">
    <property type="protein sequence ID" value="ETV71731.1"/>
    <property type="molecule type" value="Genomic_DNA"/>
</dbReference>
<dbReference type="RefSeq" id="XP_009838919.1">
    <property type="nucleotide sequence ID" value="XM_009840617.1"/>
</dbReference>
<evidence type="ECO:0000313" key="1">
    <source>
        <dbReference type="EMBL" id="ETV71731.1"/>
    </source>
</evidence>
<dbReference type="AlphaFoldDB" id="W4FXP6"/>
<dbReference type="VEuPathDB" id="FungiDB:H257_13158"/>
<evidence type="ECO:0008006" key="2">
    <source>
        <dbReference type="Google" id="ProtNLM"/>
    </source>
</evidence>
<name>W4FXP6_APHAT</name>
<dbReference type="GeneID" id="20815154"/>
<sequence length="121" mass="13800">MRTTPFKIYCDHKSLIQVFALCEELKAHSHSKLMPSVATTGGYRYHNLCADMMSGWGQPTPSLATNRVKIRRGHGWSKKIKTRKVPLPAQPKLRRLDKGFVWPCVADIRQAQDQNAKDKPK</sequence>
<protein>
    <recommendedName>
        <fullName evidence="2">Reverse transcriptase RNase H-like domain-containing protein</fullName>
    </recommendedName>
</protein>
<accession>W4FXP6</accession>
<reference evidence="1" key="1">
    <citation type="submission" date="2013-12" db="EMBL/GenBank/DDBJ databases">
        <title>The Genome Sequence of Aphanomyces astaci APO3.</title>
        <authorList>
            <consortium name="The Broad Institute Genomics Platform"/>
            <person name="Russ C."/>
            <person name="Tyler B."/>
            <person name="van West P."/>
            <person name="Dieguez-Uribeondo J."/>
            <person name="Young S.K."/>
            <person name="Zeng Q."/>
            <person name="Gargeya S."/>
            <person name="Fitzgerald M."/>
            <person name="Abouelleil A."/>
            <person name="Alvarado L."/>
            <person name="Chapman S.B."/>
            <person name="Gainer-Dewar J."/>
            <person name="Goldberg J."/>
            <person name="Griggs A."/>
            <person name="Gujja S."/>
            <person name="Hansen M."/>
            <person name="Howarth C."/>
            <person name="Imamovic A."/>
            <person name="Ireland A."/>
            <person name="Larimer J."/>
            <person name="McCowan C."/>
            <person name="Murphy C."/>
            <person name="Pearson M."/>
            <person name="Poon T.W."/>
            <person name="Priest M."/>
            <person name="Roberts A."/>
            <person name="Saif S."/>
            <person name="Shea T."/>
            <person name="Sykes S."/>
            <person name="Wortman J."/>
            <person name="Nusbaum C."/>
            <person name="Birren B."/>
        </authorList>
    </citation>
    <scope>NUCLEOTIDE SEQUENCE [LARGE SCALE GENOMIC DNA]</scope>
    <source>
        <strain evidence="1">APO3</strain>
    </source>
</reference>
<dbReference type="STRING" id="112090.W4FXP6"/>
<dbReference type="OrthoDB" id="126235at2759"/>
<proteinExistence type="predicted"/>
<organism evidence="1">
    <name type="scientific">Aphanomyces astaci</name>
    <name type="common">Crayfish plague agent</name>
    <dbReference type="NCBI Taxonomy" id="112090"/>
    <lineage>
        <taxon>Eukaryota</taxon>
        <taxon>Sar</taxon>
        <taxon>Stramenopiles</taxon>
        <taxon>Oomycota</taxon>
        <taxon>Saprolegniomycetes</taxon>
        <taxon>Saprolegniales</taxon>
        <taxon>Verrucalvaceae</taxon>
        <taxon>Aphanomyces</taxon>
    </lineage>
</organism>